<keyword evidence="4" id="KW-0548">Nucleotidyltransferase</keyword>
<comment type="similarity">
    <text evidence="1">Belongs to the sigma-54 factor family.</text>
</comment>
<dbReference type="InterPro" id="IPR007634">
    <property type="entry name" value="RNA_pol_sigma_54_DNA-bd"/>
</dbReference>
<sequence length="432" mass="50131">MLIKSSYQINQKQLHKLILNQSMRQSLFMLQTDLVDLTAYLQELSMSNPLFDVNPSLTKRDVELLAIPQNSLVQDQSLYSYLLEQIRFSVKNNSLRRIVIYLIENLDEHGYLLLSDAEILQELSIDNRTLKEAKDCLYDLKPSGVGAQSFKECLILQLQSKKATTSNLLALSLLEDYFADVVNHNWTNIAHSLNISIKNILSAFSVIQSLKPYPYWNNYKANKYLIPELIMINNKGKLSLHITRNGYPQIVFAEETYNQLKNNTDQEVKLYIRTKYQEYQNLRRNLNHRLQTIAMVGRCIISLQTPFLLRETRELKPLLLKDIANKLNISISTVSRTINGKYLQTDFGMFELKYFFNRQASPNSHQSISQVQTQLQQLIKQEDANSTLSDQKLVTLLAKQNINLSRRTVTKYRNKLGIPNANQRKKLIKKYC</sequence>
<evidence type="ECO:0000256" key="2">
    <source>
        <dbReference type="ARBA" id="ARBA00022478"/>
    </source>
</evidence>
<dbReference type="GO" id="GO:0016779">
    <property type="term" value="F:nucleotidyltransferase activity"/>
    <property type="evidence" value="ECO:0007669"/>
    <property type="project" value="UniProtKB-KW"/>
</dbReference>
<dbReference type="GO" id="GO:0006352">
    <property type="term" value="P:DNA-templated transcription initiation"/>
    <property type="evidence" value="ECO:0007669"/>
    <property type="project" value="InterPro"/>
</dbReference>
<evidence type="ECO:0000259" key="9">
    <source>
        <dbReference type="Pfam" id="PF04552"/>
    </source>
</evidence>
<dbReference type="GO" id="GO:0016987">
    <property type="term" value="F:sigma factor activity"/>
    <property type="evidence" value="ECO:0007669"/>
    <property type="project" value="UniProtKB-KW"/>
</dbReference>
<dbReference type="AlphaFoldDB" id="A0A0F4KQN1"/>
<feature type="domain" description="RNA polymerase sigma factor 54 DNA-binding" evidence="9">
    <location>
        <begin position="271"/>
        <end position="426"/>
    </location>
</feature>
<evidence type="ECO:0000313" key="11">
    <source>
        <dbReference type="EMBL" id="KJY48324.1"/>
    </source>
</evidence>
<dbReference type="Gene3D" id="1.10.10.60">
    <property type="entry name" value="Homeodomain-like"/>
    <property type="match status" value="1"/>
</dbReference>
<evidence type="ECO:0000256" key="7">
    <source>
        <dbReference type="ARBA" id="ARBA00023125"/>
    </source>
</evidence>
<dbReference type="HOGENOM" id="CLU_020569_1_1_9"/>
<dbReference type="GO" id="GO:0003677">
    <property type="term" value="F:DNA binding"/>
    <property type="evidence" value="ECO:0007669"/>
    <property type="project" value="UniProtKB-KW"/>
</dbReference>
<dbReference type="InterPro" id="IPR007046">
    <property type="entry name" value="RNA_pol_sigma_54_core-bd"/>
</dbReference>
<keyword evidence="8" id="KW-0804">Transcription</keyword>
<name>A0A0F4KQN1_9LACO</name>
<keyword evidence="12" id="KW-1185">Reference proteome</keyword>
<dbReference type="GO" id="GO:0000428">
    <property type="term" value="C:DNA-directed RNA polymerase complex"/>
    <property type="evidence" value="ECO:0007669"/>
    <property type="project" value="UniProtKB-KW"/>
</dbReference>
<keyword evidence="5" id="KW-0805">Transcription regulation</keyword>
<organism evidence="11 12">
    <name type="scientific">Bombilactobacillus mellis</name>
    <dbReference type="NCBI Taxonomy" id="1218508"/>
    <lineage>
        <taxon>Bacteria</taxon>
        <taxon>Bacillati</taxon>
        <taxon>Bacillota</taxon>
        <taxon>Bacilli</taxon>
        <taxon>Lactobacillales</taxon>
        <taxon>Lactobacillaceae</taxon>
        <taxon>Bombilactobacillus</taxon>
    </lineage>
</organism>
<protein>
    <recommendedName>
        <fullName evidence="13">RNA polymerase sigma-54 factor</fullName>
    </recommendedName>
</protein>
<feature type="domain" description="RNA polymerase sigma factor 54 core-binding" evidence="10">
    <location>
        <begin position="70"/>
        <end position="252"/>
    </location>
</feature>
<dbReference type="STRING" id="1218508.JG29_13830"/>
<dbReference type="NCBIfam" id="TIGR02395">
    <property type="entry name" value="rpoN_sigma"/>
    <property type="match status" value="1"/>
</dbReference>
<dbReference type="Pfam" id="PF00309">
    <property type="entry name" value="Sigma54_AID"/>
    <property type="match status" value="1"/>
</dbReference>
<evidence type="ECO:0000313" key="12">
    <source>
        <dbReference type="Proteomes" id="UP000033695"/>
    </source>
</evidence>
<evidence type="ECO:0000256" key="1">
    <source>
        <dbReference type="ARBA" id="ARBA00008798"/>
    </source>
</evidence>
<evidence type="ECO:0008006" key="13">
    <source>
        <dbReference type="Google" id="ProtNLM"/>
    </source>
</evidence>
<dbReference type="Proteomes" id="UP000033695">
    <property type="component" value="Unassembled WGS sequence"/>
</dbReference>
<evidence type="ECO:0000256" key="8">
    <source>
        <dbReference type="ARBA" id="ARBA00023163"/>
    </source>
</evidence>
<evidence type="ECO:0000256" key="6">
    <source>
        <dbReference type="ARBA" id="ARBA00023082"/>
    </source>
</evidence>
<reference evidence="11 12" key="1">
    <citation type="submission" date="2014-12" db="EMBL/GenBank/DDBJ databases">
        <title>Comparative genomics of the lactic acid bacteria isolated from the honey bee gut.</title>
        <authorList>
            <person name="Ellegaard K.M."/>
            <person name="Tamarit D."/>
            <person name="Javelind E."/>
            <person name="Olofsson T."/>
            <person name="Andersson S.G."/>
            <person name="Vasquez A."/>
        </authorList>
    </citation>
    <scope>NUCLEOTIDE SEQUENCE [LARGE SCALE GENOMIC DNA]</scope>
    <source>
        <strain evidence="11 12">Hon2</strain>
    </source>
</reference>
<dbReference type="PRINTS" id="PR00045">
    <property type="entry name" value="SIGMA54FCT"/>
</dbReference>
<gene>
    <name evidence="11" type="ORF">JG29_13830</name>
</gene>
<evidence type="ECO:0000256" key="5">
    <source>
        <dbReference type="ARBA" id="ARBA00023015"/>
    </source>
</evidence>
<dbReference type="Gene3D" id="1.10.10.1330">
    <property type="entry name" value="RNA polymerase sigma-54 factor, core-binding domain"/>
    <property type="match status" value="1"/>
</dbReference>
<keyword evidence="6" id="KW-0731">Sigma factor</keyword>
<accession>A0A0F4KQN1</accession>
<dbReference type="PROSITE" id="PS00717">
    <property type="entry name" value="SIGMA54_1"/>
    <property type="match status" value="1"/>
</dbReference>
<dbReference type="RefSeq" id="WP_045923213.1">
    <property type="nucleotide sequence ID" value="NZ_JBHTHW010000005.1"/>
</dbReference>
<dbReference type="PANTHER" id="PTHR32248">
    <property type="entry name" value="RNA POLYMERASE SIGMA-54 FACTOR"/>
    <property type="match status" value="1"/>
</dbReference>
<dbReference type="InterPro" id="IPR000394">
    <property type="entry name" value="RNA_pol_sigma_54"/>
</dbReference>
<keyword evidence="2" id="KW-0240">DNA-directed RNA polymerase</keyword>
<dbReference type="EMBL" id="JXBZ01000009">
    <property type="protein sequence ID" value="KJY48324.1"/>
    <property type="molecule type" value="Genomic_DNA"/>
</dbReference>
<keyword evidence="7" id="KW-0238">DNA-binding</keyword>
<dbReference type="PANTHER" id="PTHR32248:SF4">
    <property type="entry name" value="RNA POLYMERASE SIGMA-54 FACTOR"/>
    <property type="match status" value="1"/>
</dbReference>
<dbReference type="Pfam" id="PF04963">
    <property type="entry name" value="Sigma54_CBD"/>
    <property type="match status" value="1"/>
</dbReference>
<dbReference type="OrthoDB" id="9814402at2"/>
<evidence type="ECO:0000256" key="3">
    <source>
        <dbReference type="ARBA" id="ARBA00022679"/>
    </source>
</evidence>
<evidence type="ECO:0000256" key="4">
    <source>
        <dbReference type="ARBA" id="ARBA00022695"/>
    </source>
</evidence>
<dbReference type="PROSITE" id="PS00718">
    <property type="entry name" value="SIGMA54_2"/>
    <property type="match status" value="1"/>
</dbReference>
<dbReference type="PROSITE" id="PS50044">
    <property type="entry name" value="SIGMA54_3"/>
    <property type="match status" value="1"/>
</dbReference>
<dbReference type="InterPro" id="IPR038709">
    <property type="entry name" value="RpoN_core-bd_sf"/>
</dbReference>
<evidence type="ECO:0000259" key="10">
    <source>
        <dbReference type="Pfam" id="PF04963"/>
    </source>
</evidence>
<dbReference type="PIRSF" id="PIRSF000774">
    <property type="entry name" value="RpoN"/>
    <property type="match status" value="1"/>
</dbReference>
<keyword evidence="3" id="KW-0808">Transferase</keyword>
<dbReference type="Pfam" id="PF04552">
    <property type="entry name" value="Sigma54_DBD"/>
    <property type="match status" value="1"/>
</dbReference>
<proteinExistence type="inferred from homology"/>
<dbReference type="PATRIC" id="fig|1218508.4.peg.1375"/>
<dbReference type="GO" id="GO:0001216">
    <property type="term" value="F:DNA-binding transcription activator activity"/>
    <property type="evidence" value="ECO:0007669"/>
    <property type="project" value="InterPro"/>
</dbReference>
<comment type="caution">
    <text evidence="11">The sequence shown here is derived from an EMBL/GenBank/DDBJ whole genome shotgun (WGS) entry which is preliminary data.</text>
</comment>